<organism evidence="1 2">
    <name type="scientific">Acidisarcina polymorpha</name>
    <dbReference type="NCBI Taxonomy" id="2211140"/>
    <lineage>
        <taxon>Bacteria</taxon>
        <taxon>Pseudomonadati</taxon>
        <taxon>Acidobacteriota</taxon>
        <taxon>Terriglobia</taxon>
        <taxon>Terriglobales</taxon>
        <taxon>Acidobacteriaceae</taxon>
        <taxon>Acidisarcina</taxon>
    </lineage>
</organism>
<protein>
    <submittedName>
        <fullName evidence="1">Uncharacterized protein</fullName>
    </submittedName>
</protein>
<accession>A0A2Z5FX44</accession>
<evidence type="ECO:0000313" key="1">
    <source>
        <dbReference type="EMBL" id="AXC11469.1"/>
    </source>
</evidence>
<proteinExistence type="predicted"/>
<dbReference type="KEGG" id="abas:ACPOL_2145"/>
<gene>
    <name evidence="1" type="ORF">ACPOL_2145</name>
</gene>
<name>A0A2Z5FX44_9BACT</name>
<keyword evidence="2" id="KW-1185">Reference proteome</keyword>
<reference evidence="1 2" key="1">
    <citation type="journal article" date="2018" name="Front. Microbiol.">
        <title>Hydrolytic Capabilities as a Key to Environmental Success: Chitinolytic and Cellulolytic Acidobacteria From Acidic Sub-arctic Soils and Boreal Peatlands.</title>
        <authorList>
            <person name="Belova S.E."/>
            <person name="Ravin N.V."/>
            <person name="Pankratov T.A."/>
            <person name="Rakitin A.L."/>
            <person name="Ivanova A.A."/>
            <person name="Beletsky A.V."/>
            <person name="Mardanov A.V."/>
            <person name="Sinninghe Damste J.S."/>
            <person name="Dedysh S.N."/>
        </authorList>
    </citation>
    <scope>NUCLEOTIDE SEQUENCE [LARGE SCALE GENOMIC DNA]</scope>
    <source>
        <strain evidence="1 2">SBC82</strain>
    </source>
</reference>
<dbReference type="AlphaFoldDB" id="A0A2Z5FX44"/>
<dbReference type="Proteomes" id="UP000253606">
    <property type="component" value="Chromosome"/>
</dbReference>
<sequence>MVLNRILLKRILYSLHFVSDSIPVINITGSGWAWKEGGIS</sequence>
<dbReference type="EMBL" id="CP030840">
    <property type="protein sequence ID" value="AXC11469.1"/>
    <property type="molecule type" value="Genomic_DNA"/>
</dbReference>
<evidence type="ECO:0000313" key="2">
    <source>
        <dbReference type="Proteomes" id="UP000253606"/>
    </source>
</evidence>